<dbReference type="FunFam" id="3.30.300.30:FF:000010">
    <property type="entry name" value="Enterobactin synthetase component F"/>
    <property type="match status" value="4"/>
</dbReference>
<feature type="domain" description="Carrier" evidence="5">
    <location>
        <begin position="4654"/>
        <end position="4729"/>
    </location>
</feature>
<feature type="domain" description="Carrier" evidence="5">
    <location>
        <begin position="3587"/>
        <end position="3662"/>
    </location>
</feature>
<dbReference type="GO" id="GO:0009239">
    <property type="term" value="P:enterobactin biosynthetic process"/>
    <property type="evidence" value="ECO:0007669"/>
    <property type="project" value="TreeGrafter"/>
</dbReference>
<dbReference type="SUPFAM" id="SSF47336">
    <property type="entry name" value="ACP-like"/>
    <property type="match status" value="4"/>
</dbReference>
<protein>
    <recommendedName>
        <fullName evidence="5">Carrier domain-containing protein</fullName>
    </recommendedName>
</protein>
<dbReference type="Pfam" id="PF13193">
    <property type="entry name" value="AMP-binding_C"/>
    <property type="match status" value="4"/>
</dbReference>
<accession>A0A2N7VMJ2</accession>
<dbReference type="FunFam" id="2.30.38.10:FF:000001">
    <property type="entry name" value="Non-ribosomal peptide synthetase PvdI"/>
    <property type="match status" value="4"/>
</dbReference>
<dbReference type="InterPro" id="IPR029058">
    <property type="entry name" value="AB_hydrolase_fold"/>
</dbReference>
<dbReference type="InterPro" id="IPR023213">
    <property type="entry name" value="CAT-like_dom_sf"/>
</dbReference>
<organism evidence="6 7">
    <name type="scientific">Trinickia dabaoshanensis</name>
    <dbReference type="NCBI Taxonomy" id="564714"/>
    <lineage>
        <taxon>Bacteria</taxon>
        <taxon>Pseudomonadati</taxon>
        <taxon>Pseudomonadota</taxon>
        <taxon>Betaproteobacteria</taxon>
        <taxon>Burkholderiales</taxon>
        <taxon>Burkholderiaceae</taxon>
        <taxon>Trinickia</taxon>
    </lineage>
</organism>
<dbReference type="Pfam" id="PF00501">
    <property type="entry name" value="AMP-binding"/>
    <property type="match status" value="4"/>
</dbReference>
<dbReference type="Gene3D" id="1.10.1200.10">
    <property type="entry name" value="ACP-like"/>
    <property type="match status" value="3"/>
</dbReference>
<dbReference type="Pfam" id="PF00668">
    <property type="entry name" value="Condensation"/>
    <property type="match status" value="5"/>
</dbReference>
<dbReference type="CDD" id="cd19531">
    <property type="entry name" value="LCL_NRPS-like"/>
    <property type="match status" value="2"/>
</dbReference>
<dbReference type="Gene3D" id="3.30.300.30">
    <property type="match status" value="4"/>
</dbReference>
<dbReference type="PANTHER" id="PTHR45527">
    <property type="entry name" value="NONRIBOSOMAL PEPTIDE SYNTHETASE"/>
    <property type="match status" value="1"/>
</dbReference>
<dbReference type="InterPro" id="IPR020806">
    <property type="entry name" value="PKS_PP-bd"/>
</dbReference>
<dbReference type="FunFam" id="1.10.1200.10:FF:000005">
    <property type="entry name" value="Nonribosomal peptide synthetase 1"/>
    <property type="match status" value="3"/>
</dbReference>
<proteinExistence type="inferred from homology"/>
<dbReference type="SUPFAM" id="SSF56801">
    <property type="entry name" value="Acetyl-CoA synthetase-like"/>
    <property type="match status" value="4"/>
</dbReference>
<dbReference type="GO" id="GO:0047527">
    <property type="term" value="F:2,3-dihydroxybenzoate-serine ligase activity"/>
    <property type="evidence" value="ECO:0007669"/>
    <property type="project" value="TreeGrafter"/>
</dbReference>
<dbReference type="InterPro" id="IPR000873">
    <property type="entry name" value="AMP-dep_synth/lig_dom"/>
</dbReference>
<dbReference type="NCBIfam" id="TIGR01733">
    <property type="entry name" value="AA-adenyl-dom"/>
    <property type="match status" value="4"/>
</dbReference>
<dbReference type="InterPro" id="IPR001031">
    <property type="entry name" value="Thioesterase"/>
</dbReference>
<dbReference type="PROSITE" id="PS00012">
    <property type="entry name" value="PHOSPHOPANTETHEINE"/>
    <property type="match status" value="4"/>
</dbReference>
<dbReference type="GO" id="GO:0072330">
    <property type="term" value="P:monocarboxylic acid biosynthetic process"/>
    <property type="evidence" value="ECO:0007669"/>
    <property type="project" value="UniProtKB-ARBA"/>
</dbReference>
<dbReference type="InterPro" id="IPR036736">
    <property type="entry name" value="ACP-like_sf"/>
</dbReference>
<dbReference type="InterPro" id="IPR020802">
    <property type="entry name" value="TesA-like"/>
</dbReference>
<dbReference type="GO" id="GO:0031177">
    <property type="term" value="F:phosphopantetheine binding"/>
    <property type="evidence" value="ECO:0007669"/>
    <property type="project" value="InterPro"/>
</dbReference>
<dbReference type="InterPro" id="IPR010071">
    <property type="entry name" value="AA_adenyl_dom"/>
</dbReference>
<dbReference type="InterPro" id="IPR020845">
    <property type="entry name" value="AMP-binding_CS"/>
</dbReference>
<dbReference type="Pfam" id="PF00550">
    <property type="entry name" value="PP-binding"/>
    <property type="match status" value="4"/>
</dbReference>
<dbReference type="Pfam" id="PF00975">
    <property type="entry name" value="Thioesterase"/>
    <property type="match status" value="1"/>
</dbReference>
<dbReference type="GO" id="GO:0005829">
    <property type="term" value="C:cytosol"/>
    <property type="evidence" value="ECO:0007669"/>
    <property type="project" value="TreeGrafter"/>
</dbReference>
<dbReference type="FunFam" id="1.10.1200.10:FF:000016">
    <property type="entry name" value="Non-ribosomal peptide synthase"/>
    <property type="match status" value="1"/>
</dbReference>
<evidence type="ECO:0000259" key="5">
    <source>
        <dbReference type="PROSITE" id="PS50075"/>
    </source>
</evidence>
<evidence type="ECO:0000313" key="7">
    <source>
        <dbReference type="Proteomes" id="UP000235616"/>
    </source>
</evidence>
<sequence>MLDLSASQLEMWFSQKLDPNNPFYDSGGYMAIHGPIDPAVFEKSLRQFVAEAEILHFRFVEGESAPAQWRGLPPELPFEHIDVSGAADPFAAALSAMQALAAQVFDLIAGPLMVYRLFKLGEGHYVWYQRYHHIVMDGMSVTLAARRVEAIYGALIEARPIPLCDFAPAETLLHSDDRYRASPRYASDHAYWREYAATLPEPATLNGGPPDSTGAFLRSSIRMPDTLAEQLLRAEERIGKWPQVVTAIIAAYLFRYTDGRATVFDFPVAARSKETRDTPGSFANVLPLHIPMRAGDTLVDLSERVAGEIFKHLKHQQYRIKDIRQMTGAPRAPIFGPRINLIAFDNSFRFGTAGGTMHSLSNGMVNDFAVTVTGQPGTASFELHVDGNARLHDAPALSAHARRMVAFMEEALADPCRPIGRVRLLDAAERARLLDEVNATEADYPSHLCVHEQVERQAERTPDAVALECGDRRVTYAELNVRADRLAHDLIALGVRPDTRVAVCAPRSIDLIIGLLAVLKAGGAYVPIDPGYPATRIAHILRDAAPLAVLVDSAQRQRVVELLETNTPLIELDAAEAPWREGSSADPLPKALGLRSDHLAYVIYTSGSTGTPKGVTVEHRQLGNLIAWHVRRFELRPRSRTTSTAGIAFDAAAWEIWPALCCGATLLLPPADIAGGTATMLEWWRSQRIDCAFLVTPLALLAIQAGLPAGLRRLLIGGDRFTAVPAPLPASVQLINNYGPTEATVVATCGPIVPEETVHTIGRPIENARIYLLDAHGEPVPTGAIGEIYIGGAGVARGYLNRPEDDAQRFLPDPFARAAGKPHARMYRTGDLGRYLPDGRIVFLGRNDQQLKIRGFRIEPGEIETQLLSHPNVREAAVAAVPDAHGQTRLVAYVVAQPNGAHASELARVLRAHLQTRLPEYMLPAAFVPLKALPLTPNGKLDRNALPAPSEDAFVHHGDEMPETDIERLIAAIWSDLLHIDRIGRHDNFFALGGHSLLAIQAIERLRRHGWPIAGRALFQHPTPAELAAALQDERAHEPRIVVPPNRLAAGPQAITPDALPLADLSQAEIDHIVEHVPGGIDNVQDIYALAPLQDGILFHHLMSEAADPYLLSTQMHFADRATLDRYLAAMQRVVDRHDVLRTAFAWDGLSEAVQIVYRKARLPVETLSFDPNEGPVSEQLRQRFNADRYRMDLTCAPLLRFVLAPDCATDGGWDALVLLHHMVGDHSTLELMHAEVQAALSGREAQLLEPVPYRDLVAQARLGIPPHAHEAFFREMLADIDAPTLAYGLASVRYDGTQAIEAARTLPAALCERLRAQARRLGVGVAALCHLGWAAVLAAVSGERKVVFGTVLFGRMAAGSNVDRAMGLYINTLPLRIDIGADSVEHAARAAQQRLTRLLAHEHASLALAQRCSAAGATTPLFNAILNYRHNSSMPHRAADSIAGVQWFGGHERTNYPLAMSVDDDGHGLTLSAQAVDPASPTQLCAYLEHALERIGAALEAASGDPFDRLLTLPASERYRLVENWNATDRPFASALCMHHLFERQADETPHATAVAFDGRRLTYAQLNARANRLAHRLIEYGVRPDSLAAVCAERGIAMVVALLAILKAGGAYVPLDPSHPSERLAYILGDADPMLLLVDRTSRAATNALPKPLPVIDLGEYETGENDDAPARNPHAESLGLTSRHLAYVIYTSGSTGMPKGVQNEHRALVNRLVWMQRAYRLQADDIVLQKTPFSFDVSVWEFFWTLANGATLCIAPPGVHRDAHRLAALIAEQRVTTAHFVPSMLASFLEATGAAQCTSLRRIVCSGEALPAATVRRCRNLLPATGLHNLYGPTEAAIDVTAWSCPATFDADIVPIGKPIDNTRIYLLDERGEPVPPGAVGELYIGGVGVARGYLNRPELTAERFIEDPFASAAGKPYARMYRTGDLARYLPDGNIVFLGRNDHQVKIRGLRIELGEIEAQLAAHASVREAVVLARNDDSGEPRLVAYVTTNEAQQSTAATNLTSELRAYLLSRLPDYMVPVGFVRLASLPVTANGKLDRRALPAPAGEAFARRHYEAPQGEAEQTLAALWAELLHVDRIGRHDDFFELGGHSIVAMRMVARLHATTGKRVALRTVFEAPTIARLAAAVAAIDATDALGRIVRIDRRGELPLSFAEARALAIEASASRRGMLNSSNLLLLSGIADHEWIDRALRTVVDRHEILRTHYEADAETGTVRPVIGAPGAFTLDIRRTADLDGDGLRAAQLAAAETPDCFTGPIFRATLFADGSAQAILLIAVHHIAVDAASWTLIWRDFASAYEALAEGRAPDLAPPELQYRDYAAWQRHSLDAPRVADLERRWQEMLAGAPVRVDLPADRPRPPVMSSKAGRVALKFPAEVADAIRRASAAHHVTPFVVLETTLALLCARLAHSREITIGTVAEGREAAGTESMVGLFVNTIALRHRVRPNAALAEHWEAAADTLLSALDIAALPFADIVAAVHPPRSSSYDPIFQVFCQLQHGIADADDSFAGLTGEPIAREEVARGADLAVIFETHGDALTGSVIYSADLFDESSVEAIAALYMQWLSHGSKHPESSIDSIWEASLSAARLGPHGGAVARLVDRRASASGAWYPLSASQQSLWLREQAAPEGTAFSSVAVMRCPATVDRERLARAALALVTQNQSFRLEWTALGLQRETFAPATLHERIEMTRPIADDDAWQVVQDWHHRLCGTIPDTTCAVATFEAADGILVALRTHHVQNDGWSAIRLFERIAKNYAALADDPSQRFETDRFFLDTIASEHRYLASPAYATDAEYWRDRCAAIESPPLVTQLADRPFNTNVPALVASVRRSVSKALRDKLADAAKILSLSPAECLTAMTTLYLARISRQHDVTVGISFLNRSREALDIPGQFAQVLPLHADFAEIEAQRTAAAALACVCEAFKGALRHGAYPYGELVRVCRLDPRQTDVSVNTLFLRHGVEIDAAAAPIRWLSGPESGLSFLFTQFGRSASIDLELRFNRALFDTQTVTRHADRLLGFIDQVCGDVSMPLDEIALIDEKERRLTLVRWNDTDAAFPAHLCMHQLFEQQVERTPHATAVVFGHEHSTYAELNARANRLAHQLIALGVRPDSLVAVCAERSVAMVVALLGVLKAGGAYVPLDPSYPADRLARILGDARPAALLVDQAGGRTLHACLDSQSSVVRIDTPFAPPQGDTDSNPDAEALGLRSDHLAYVIYTSGSTGMPKGVKNEHRALVNRLVWMQRAYRLQADDIVLQKTPFSFDVSVWEFFWTLANGATLCIAPPGVHRDAHRLATLIAERRVTTAHFVPSMLAGFLEAKGAAQCTSLRRIVCSGEALPAATVRRCRNLLPATGLHNLYGPTEAAIDVTAWSCPATFDADIVPIGKPIDNTRIYLLDERGEPVPTGAVGELYIGGVGVARGYLNRPELTAERFIEDPFASAAGKPYARMYRTGDLARYLPDGNIVFLGRNDHQVKIRGLRIELGEIEAQLAAHASVREAVVLAREDDSGEPRLVAYVTVREGHATAAQPQLSHSLRVHLLAKLPEFMVPSAFVELAALPVTANGKLDRKALPAPSDEAFARQDYDAPRDDVEQALAALWAELLHVDRIGRHDNFFALGGHSLLAVRLLSRLPALFGIELPLSTLFSHPTLCAFAEAAAAAATRTGMPMLPPITRAEREQTFALSFAQQRLWFLTALEGDSNSTTYHVPVVLRLRGTLDVDHWHRALDSVWRRHEALRTVFPVSQGGPTARLLPPEQGMPWRIDDLSASADALTALRRLCEAEARAPFDLLAGPLIRARLVRLAEGEYVFMLVQHHIVSDGWSIRVIVGEILAHYQALQDGEIDPLPELEVQYPDYVAWQRRWLNAERLAGETDYWRRTLGGAPALLTLPTDRPRPPRQRFEAAHVAVALDTDLTQALRRVCRQQGVTLFMLVAAAWSVVLSRLSGQSEVVIGTPTANRPRAELEPLIGLFVNSLALRIDLAGEPGIAELLARVRDTVLGAQEHQNLPFEQVVEIVQPWRRLDHTPIFQVMIAWQEIDIGPLQSPSLRIEPVPGSLDQAKFDLELDLADDGGAVSGALRYAVALFDERTITRHVGYLTTILRVIADGSRLSLERVPLVDGEEYEQLSAAWNATGRDYPARVCVHELVERQAARTPEAIAVEMGEQRITYAQLNARANRLARFLRARGVRPDSRVAVCVSRSVELAVALVAVLKAGGAYVPIDPAHAGLRVTYVLADSEPIALLVDRATREVMGASLPDSVPVFDLDGPHLEWDDASAENLRPDAIGLDAHHLAYVIYTSGSTGTPKGVMVEHRQLGNLIAWHTDRFELASGSRTTCMAGLAFDATAWEIWPALACGATLLLPPAQLAGDTAAMLRWWRSQQIDTAFLVTPLALLALDSGLPASLRHLLIGGDRFSALRVPLPESVQLVDNYGPTETTVVATSGLIDPSQSVHTIGRPIANTRIYLLDAHGQPVPTGAVGEIYIGGAGVARGYLNRPDLDAERFLPDPFAIAAGTADARMYRTGDLARYLSDGRLVFLGRDDQQVKIRGFRIELGEIEAQLRTHPGLRDVAVVATQDARGETRLIAYVVTCEEAADPHAIARSLRAHLQARLPDYMMPAAFTALPALPLTSNGKLDRRALPEASDAGLDQPSYEAPHGKTESALAEIWAQLIGLDRVGRHDNFFMLGGHSLLAARMIGEVRAALGRELSIRTLFESPTIAQLAARIERGADSDALAVMLALRKDGSGAPMFCIHPAGGFSWPYAGLLRYLPERPIYALQARGLRGNGPPATTIEAIASDYLAQIRAVQPEGPYHLLGWSLGCHIAHAIATQLQDIGERVEQLVMLDGYPLARDEEVDEPDDQDLMRLLVRALSDATPQSADQPLTLQTVKQQLVDASAGALSALGDGVIDAVFHELKAAPALASRFTPRKYRGDVLFFRARQAGSGEPGTRTPSAWQPYVDGHIETHDIQCAHEAMMRPHALAQIGPALAAALERVAAAP</sequence>
<dbReference type="PROSITE" id="PS50075">
    <property type="entry name" value="CARRIER"/>
    <property type="match status" value="4"/>
</dbReference>
<comment type="cofactor">
    <cofactor evidence="1">
        <name>pantetheine 4'-phosphate</name>
        <dbReference type="ChEBI" id="CHEBI:47942"/>
    </cofactor>
</comment>
<keyword evidence="3" id="KW-0596">Phosphopantetheine</keyword>
<dbReference type="CDD" id="cd19544">
    <property type="entry name" value="E-C_NRPS"/>
    <property type="match status" value="1"/>
</dbReference>
<dbReference type="Gene3D" id="2.30.38.10">
    <property type="entry name" value="Luciferase, Domain 3"/>
    <property type="match status" value="4"/>
</dbReference>
<evidence type="ECO:0000256" key="2">
    <source>
        <dbReference type="ARBA" id="ARBA00006432"/>
    </source>
</evidence>
<evidence type="ECO:0000256" key="1">
    <source>
        <dbReference type="ARBA" id="ARBA00001957"/>
    </source>
</evidence>
<keyword evidence="4" id="KW-0597">Phosphoprotein</keyword>
<comment type="caution">
    <text evidence="6">The sequence shown here is derived from an EMBL/GenBank/DDBJ whole genome shotgun (WGS) entry which is preliminary data.</text>
</comment>
<dbReference type="InterPro" id="IPR006162">
    <property type="entry name" value="Ppantetheine_attach_site"/>
</dbReference>
<dbReference type="FunFam" id="3.40.50.980:FF:000001">
    <property type="entry name" value="Non-ribosomal peptide synthetase"/>
    <property type="match status" value="4"/>
</dbReference>
<keyword evidence="7" id="KW-1185">Reference proteome</keyword>
<dbReference type="CDD" id="cd05930">
    <property type="entry name" value="A_NRPS"/>
    <property type="match status" value="4"/>
</dbReference>
<dbReference type="SMART" id="SM00824">
    <property type="entry name" value="PKS_TE"/>
    <property type="match status" value="1"/>
</dbReference>
<dbReference type="PROSITE" id="PS00455">
    <property type="entry name" value="AMP_BINDING"/>
    <property type="match status" value="4"/>
</dbReference>
<dbReference type="GO" id="GO:0043041">
    <property type="term" value="P:amino acid activation for nonribosomal peptide biosynthetic process"/>
    <property type="evidence" value="ECO:0007669"/>
    <property type="project" value="TreeGrafter"/>
</dbReference>
<feature type="domain" description="Carrier" evidence="5">
    <location>
        <begin position="961"/>
        <end position="1035"/>
    </location>
</feature>
<dbReference type="Proteomes" id="UP000235616">
    <property type="component" value="Unassembled WGS sequence"/>
</dbReference>
<dbReference type="Gene3D" id="3.30.559.30">
    <property type="entry name" value="Nonribosomal peptide synthetase, condensation domain"/>
    <property type="match status" value="5"/>
</dbReference>
<dbReference type="FunFam" id="3.40.50.980:FF:000002">
    <property type="entry name" value="Enterobactin synthetase component F"/>
    <property type="match status" value="2"/>
</dbReference>
<dbReference type="Gene3D" id="3.40.50.1820">
    <property type="entry name" value="alpha/beta hydrolase"/>
    <property type="match status" value="1"/>
</dbReference>
<reference evidence="6 7" key="1">
    <citation type="submission" date="2018-01" db="EMBL/GenBank/DDBJ databases">
        <title>Whole genome analyses suggest that Burkholderia sensu lato contains two further novel genera in the rhizoxinica-symbiotica group Mycetohabitans gen. nov., and Trinickia gen. nov.: implications for the evolution of diazotrophy and nodulation in the Burkholderiaceae.</title>
        <authorList>
            <person name="Estrada-de los Santos P."/>
            <person name="Palmer M."/>
            <person name="Chavez-Ramirez B."/>
            <person name="Beukes C."/>
            <person name="Steenkamp E.T."/>
            <person name="Hirsch A.M."/>
            <person name="Manyaka P."/>
            <person name="Maluk M."/>
            <person name="Lafos M."/>
            <person name="Crook M."/>
            <person name="Gross E."/>
            <person name="Simon M.F."/>
            <person name="Bueno dos Reis Junior F."/>
            <person name="Poole P.S."/>
            <person name="Venter S.N."/>
            <person name="James E.K."/>
        </authorList>
    </citation>
    <scope>NUCLEOTIDE SEQUENCE [LARGE SCALE GENOMIC DNA]</scope>
    <source>
        <strain evidence="6 7">GIMN1.004</strain>
    </source>
</reference>
<gene>
    <name evidence="6" type="ORF">C0Z18_17530</name>
</gene>
<dbReference type="GO" id="GO:0009366">
    <property type="term" value="C:enterobactin synthetase complex"/>
    <property type="evidence" value="ECO:0007669"/>
    <property type="project" value="TreeGrafter"/>
</dbReference>
<dbReference type="PANTHER" id="PTHR45527:SF1">
    <property type="entry name" value="FATTY ACID SYNTHASE"/>
    <property type="match status" value="1"/>
</dbReference>
<dbReference type="EMBL" id="PNYA01000015">
    <property type="protein sequence ID" value="PMS18374.1"/>
    <property type="molecule type" value="Genomic_DNA"/>
</dbReference>
<dbReference type="SMART" id="SM00823">
    <property type="entry name" value="PKS_PP"/>
    <property type="match status" value="4"/>
</dbReference>
<dbReference type="Gene3D" id="3.30.559.10">
    <property type="entry name" value="Chloramphenicol acetyltransferase-like domain"/>
    <property type="match status" value="5"/>
</dbReference>
<name>A0A2N7VMJ2_9BURK</name>
<evidence type="ECO:0000256" key="4">
    <source>
        <dbReference type="ARBA" id="ARBA00022553"/>
    </source>
</evidence>
<evidence type="ECO:0000313" key="6">
    <source>
        <dbReference type="EMBL" id="PMS18374.1"/>
    </source>
</evidence>
<dbReference type="InterPro" id="IPR025110">
    <property type="entry name" value="AMP-bd_C"/>
</dbReference>
<dbReference type="Gene3D" id="3.40.50.980">
    <property type="match status" value="8"/>
</dbReference>
<dbReference type="SUPFAM" id="SSF53474">
    <property type="entry name" value="alpha/beta-Hydrolases"/>
    <property type="match status" value="1"/>
</dbReference>
<dbReference type="InterPro" id="IPR009081">
    <property type="entry name" value="PP-bd_ACP"/>
</dbReference>
<dbReference type="SUPFAM" id="SSF52777">
    <property type="entry name" value="CoA-dependent acyltransferases"/>
    <property type="match status" value="10"/>
</dbReference>
<dbReference type="FunFam" id="3.40.50.12780:FF:000012">
    <property type="entry name" value="Non-ribosomal peptide synthetase"/>
    <property type="match status" value="4"/>
</dbReference>
<dbReference type="InterPro" id="IPR001242">
    <property type="entry name" value="Condensation_dom"/>
</dbReference>
<evidence type="ECO:0000256" key="3">
    <source>
        <dbReference type="ARBA" id="ARBA00022450"/>
    </source>
</evidence>
<dbReference type="NCBIfam" id="NF003417">
    <property type="entry name" value="PRK04813.1"/>
    <property type="match status" value="4"/>
</dbReference>
<dbReference type="InterPro" id="IPR045851">
    <property type="entry name" value="AMP-bd_C_sf"/>
</dbReference>
<feature type="domain" description="Carrier" evidence="5">
    <location>
        <begin position="2061"/>
        <end position="2136"/>
    </location>
</feature>
<comment type="similarity">
    <text evidence="2">Belongs to the ATP-dependent AMP-binding enzyme family.</text>
</comment>